<organism evidence="2 3">
    <name type="scientific">Bosea lupini</name>
    <dbReference type="NCBI Taxonomy" id="1036779"/>
    <lineage>
        <taxon>Bacteria</taxon>
        <taxon>Pseudomonadati</taxon>
        <taxon>Pseudomonadota</taxon>
        <taxon>Alphaproteobacteria</taxon>
        <taxon>Hyphomicrobiales</taxon>
        <taxon>Boseaceae</taxon>
        <taxon>Bosea</taxon>
    </lineage>
</organism>
<feature type="transmembrane region" description="Helical" evidence="1">
    <location>
        <begin position="92"/>
        <end position="112"/>
    </location>
</feature>
<feature type="transmembrane region" description="Helical" evidence="1">
    <location>
        <begin position="21"/>
        <end position="39"/>
    </location>
</feature>
<evidence type="ECO:0000313" key="3">
    <source>
        <dbReference type="Proteomes" id="UP000199664"/>
    </source>
</evidence>
<dbReference type="Proteomes" id="UP000199664">
    <property type="component" value="Unassembled WGS sequence"/>
</dbReference>
<dbReference type="RefSeq" id="WP_091843412.1">
    <property type="nucleotide sequence ID" value="NZ_FOAN01000019.1"/>
</dbReference>
<reference evidence="3" key="1">
    <citation type="submission" date="2016-10" db="EMBL/GenBank/DDBJ databases">
        <authorList>
            <person name="Varghese N."/>
            <person name="Submissions S."/>
        </authorList>
    </citation>
    <scope>NUCLEOTIDE SEQUENCE [LARGE SCALE GENOMIC DNA]</scope>
    <source>
        <strain evidence="3">LMG 26383,CCUG 61248,R- 45681</strain>
    </source>
</reference>
<sequence>MIIVRVARGITDHFPARASEWGFAALLIWLGSLFLQYPALFDASLSYGGLAKIADELVWGWACILIGALRLVALVVNGTFAGTWYGRWSPHVRGACAFLSCGVWFPVFAGFLATDRPLLIVCYAGVVLGLDAYNIRRVWTDAGRAEKAHADAAGL</sequence>
<accession>A0A1H8AC67</accession>
<evidence type="ECO:0000256" key="1">
    <source>
        <dbReference type="SAM" id="Phobius"/>
    </source>
</evidence>
<name>A0A1H8AC67_9HYPH</name>
<dbReference type="STRING" id="1036779.SAMN04515666_1197"/>
<keyword evidence="1" id="KW-0472">Membrane</keyword>
<evidence type="ECO:0000313" key="2">
    <source>
        <dbReference type="EMBL" id="SEM68462.1"/>
    </source>
</evidence>
<dbReference type="EMBL" id="FOAN01000019">
    <property type="protein sequence ID" value="SEM68462.1"/>
    <property type="molecule type" value="Genomic_DNA"/>
</dbReference>
<keyword evidence="3" id="KW-1185">Reference proteome</keyword>
<keyword evidence="1" id="KW-1133">Transmembrane helix</keyword>
<proteinExistence type="predicted"/>
<dbReference type="AlphaFoldDB" id="A0A1H8AC67"/>
<gene>
    <name evidence="2" type="ORF">SAMN04515666_1197</name>
</gene>
<feature type="transmembrane region" description="Helical" evidence="1">
    <location>
        <begin position="59"/>
        <end position="80"/>
    </location>
</feature>
<feature type="transmembrane region" description="Helical" evidence="1">
    <location>
        <begin position="118"/>
        <end position="135"/>
    </location>
</feature>
<keyword evidence="1" id="KW-0812">Transmembrane</keyword>
<protein>
    <submittedName>
        <fullName evidence="2">Uncharacterized protein</fullName>
    </submittedName>
</protein>
<dbReference type="OrthoDB" id="7502269at2"/>